<dbReference type="OrthoDB" id="5376498at2759"/>
<protein>
    <submittedName>
        <fullName evidence="1">Uncharacterized protein</fullName>
    </submittedName>
</protein>
<dbReference type="EMBL" id="MU253737">
    <property type="protein sequence ID" value="KAG9249274.1"/>
    <property type="molecule type" value="Genomic_DNA"/>
</dbReference>
<sequence length="144" mass="16138">MSASDSPTAWTLFLRHKKTIILILAEPILPIRSLKVELLEILEERYPNGVGPSVQSTGSSRPEARHPIPSSRQEIMLGILKNEYDHASGWEGIAADERETLHGLGLKDKQSIAFAFKGEGESEGKFEVEWPNFDDYEIMSEVDD</sequence>
<proteinExistence type="predicted"/>
<gene>
    <name evidence="1" type="ORF">BJ878DRAFT_450635</name>
</gene>
<dbReference type="Proteomes" id="UP000887226">
    <property type="component" value="Unassembled WGS sequence"/>
</dbReference>
<reference evidence="1" key="1">
    <citation type="journal article" date="2021" name="IMA Fungus">
        <title>Genomic characterization of three marine fungi, including Emericellopsis atlantica sp. nov. with signatures of a generalist lifestyle and marine biomass degradation.</title>
        <authorList>
            <person name="Hagestad O.C."/>
            <person name="Hou L."/>
            <person name="Andersen J.H."/>
            <person name="Hansen E.H."/>
            <person name="Altermark B."/>
            <person name="Li C."/>
            <person name="Kuhnert E."/>
            <person name="Cox R.J."/>
            <person name="Crous P.W."/>
            <person name="Spatafora J.W."/>
            <person name="Lail K."/>
            <person name="Amirebrahimi M."/>
            <person name="Lipzen A."/>
            <person name="Pangilinan J."/>
            <person name="Andreopoulos W."/>
            <person name="Hayes R.D."/>
            <person name="Ng V."/>
            <person name="Grigoriev I.V."/>
            <person name="Jackson S.A."/>
            <person name="Sutton T.D.S."/>
            <person name="Dobson A.D.W."/>
            <person name="Rama T."/>
        </authorList>
    </citation>
    <scope>NUCLEOTIDE SEQUENCE</scope>
    <source>
        <strain evidence="1">TRa3180A</strain>
    </source>
</reference>
<evidence type="ECO:0000313" key="2">
    <source>
        <dbReference type="Proteomes" id="UP000887226"/>
    </source>
</evidence>
<comment type="caution">
    <text evidence="1">The sequence shown here is derived from an EMBL/GenBank/DDBJ whole genome shotgun (WGS) entry which is preliminary data.</text>
</comment>
<name>A0A9P7ZBY8_9HELO</name>
<organism evidence="1 2">
    <name type="scientific">Calycina marina</name>
    <dbReference type="NCBI Taxonomy" id="1763456"/>
    <lineage>
        <taxon>Eukaryota</taxon>
        <taxon>Fungi</taxon>
        <taxon>Dikarya</taxon>
        <taxon>Ascomycota</taxon>
        <taxon>Pezizomycotina</taxon>
        <taxon>Leotiomycetes</taxon>
        <taxon>Helotiales</taxon>
        <taxon>Pezizellaceae</taxon>
        <taxon>Calycina</taxon>
    </lineage>
</organism>
<keyword evidence="2" id="KW-1185">Reference proteome</keyword>
<dbReference type="AlphaFoldDB" id="A0A9P7ZBY8"/>
<evidence type="ECO:0000313" key="1">
    <source>
        <dbReference type="EMBL" id="KAG9249274.1"/>
    </source>
</evidence>
<accession>A0A9P7ZBY8</accession>